<feature type="transmembrane region" description="Helical" evidence="7">
    <location>
        <begin position="329"/>
        <end position="349"/>
    </location>
</feature>
<keyword evidence="1" id="KW-0813">Transport</keyword>
<dbReference type="Proteomes" id="UP000050378">
    <property type="component" value="Unassembled WGS sequence"/>
</dbReference>
<keyword evidence="6" id="KW-0411">Iron-sulfur</keyword>
<evidence type="ECO:0000256" key="3">
    <source>
        <dbReference type="ARBA" id="ARBA00022723"/>
    </source>
</evidence>
<protein>
    <submittedName>
        <fullName evidence="9">4Fe-4S ferredoxin</fullName>
    </submittedName>
</protein>
<evidence type="ECO:0000256" key="6">
    <source>
        <dbReference type="ARBA" id="ARBA00023014"/>
    </source>
</evidence>
<dbReference type="RefSeq" id="WP_054552902.1">
    <property type="nucleotide sequence ID" value="NZ_LJTC01000006.1"/>
</dbReference>
<accession>A0A0P7E7F9</accession>
<proteinExistence type="predicted"/>
<name>A0A0P7E7F9_9GAMM</name>
<dbReference type="InterPro" id="IPR017896">
    <property type="entry name" value="4Fe4S_Fe-S-bd"/>
</dbReference>
<evidence type="ECO:0000313" key="9">
    <source>
        <dbReference type="EMBL" id="KPM83447.1"/>
    </source>
</evidence>
<feature type="transmembrane region" description="Helical" evidence="7">
    <location>
        <begin position="154"/>
        <end position="172"/>
    </location>
</feature>
<organism evidence="9 10">
    <name type="scientific">Pseudoalteromonas lipolytica</name>
    <dbReference type="NCBI Taxonomy" id="570156"/>
    <lineage>
        <taxon>Bacteria</taxon>
        <taxon>Pseudomonadati</taxon>
        <taxon>Pseudomonadota</taxon>
        <taxon>Gammaproteobacteria</taxon>
        <taxon>Alteromonadales</taxon>
        <taxon>Pseudoalteromonadaceae</taxon>
        <taxon>Pseudoalteromonas</taxon>
    </lineage>
</organism>
<evidence type="ECO:0000256" key="7">
    <source>
        <dbReference type="SAM" id="Phobius"/>
    </source>
</evidence>
<evidence type="ECO:0000256" key="5">
    <source>
        <dbReference type="ARBA" id="ARBA00023004"/>
    </source>
</evidence>
<sequence>MKFDIKEQDLIIKPYNQEGPIYIREQKGYFQRIRRYLGWVLMLTFIAIPWIPYDGRQAVLLDVASQKFTLFGLTLLPQDFMILAMLFMTGAFALFFVTNWLGRVWCGYTCPQTIWMLMFTWIEHKVEGNRNQRIKLDKAEWSVSKWQKKITKHAAWLVISLLTSMSFMAYFIPAKSLYMSLFTLEMSGIVSFWVFLFAFCTYGNAGFLREKMCTVACPYSRFQSVMFDKDTLVVTYDQARGESRGARKRKADPKELGLGDCVDCNLCVEVCPAGIDIRNGLQYECINCGLCIDACDSTMEKFNYQKGLIKYASEKQMEGKTTNPFRLKLLGYGGLTALFVVGMVVWMAMRTPIEASVIRDRNALYRVNFEGLVENPYTLSIINKTQHSLSYSIGISGIAEASLQVPEKITVEAGQMKRVPVTVVADGYELKSKVTPISFHIQALEDADIAITKETKFYRD</sequence>
<feature type="transmembrane region" description="Helical" evidence="7">
    <location>
        <begin position="178"/>
        <end position="202"/>
    </location>
</feature>
<evidence type="ECO:0000256" key="2">
    <source>
        <dbReference type="ARBA" id="ARBA00022485"/>
    </source>
</evidence>
<dbReference type="PROSITE" id="PS51379">
    <property type="entry name" value="4FE4S_FER_2"/>
    <property type="match status" value="1"/>
</dbReference>
<dbReference type="InterPro" id="IPR032879">
    <property type="entry name" value="FixG_C"/>
</dbReference>
<dbReference type="OrthoDB" id="9811700at2"/>
<evidence type="ECO:0000256" key="4">
    <source>
        <dbReference type="ARBA" id="ARBA00022982"/>
    </source>
</evidence>
<dbReference type="Pfam" id="PF13746">
    <property type="entry name" value="Fer4_18"/>
    <property type="match status" value="1"/>
</dbReference>
<dbReference type="PROSITE" id="PS00198">
    <property type="entry name" value="4FE4S_FER_1"/>
    <property type="match status" value="1"/>
</dbReference>
<dbReference type="EMBL" id="LJTC01000006">
    <property type="protein sequence ID" value="KPM83447.1"/>
    <property type="molecule type" value="Genomic_DNA"/>
</dbReference>
<keyword evidence="4" id="KW-0249">Electron transport</keyword>
<dbReference type="GO" id="GO:0051539">
    <property type="term" value="F:4 iron, 4 sulfur cluster binding"/>
    <property type="evidence" value="ECO:0007669"/>
    <property type="project" value="UniProtKB-KW"/>
</dbReference>
<dbReference type="InterPro" id="IPR013783">
    <property type="entry name" value="Ig-like_fold"/>
</dbReference>
<gene>
    <name evidence="9" type="ORF">AOG27_10080</name>
</gene>
<feature type="domain" description="4Fe-4S ferredoxin-type" evidence="8">
    <location>
        <begin position="252"/>
        <end position="280"/>
    </location>
</feature>
<reference evidence="9 10" key="1">
    <citation type="submission" date="2015-09" db="EMBL/GenBank/DDBJ databases">
        <title>Draft Genome Sequence of Pseudoalteromonas lipolytica UCD-48B.</title>
        <authorList>
            <person name="Krusor M."/>
            <person name="Coil D.A."/>
            <person name="Lang J.M."/>
            <person name="Eisen J.A."/>
            <person name="Alexiev A."/>
        </authorList>
    </citation>
    <scope>NUCLEOTIDE SEQUENCE [LARGE SCALE GENOMIC DNA]</scope>
    <source>
        <strain evidence="9 10">UCD-48B</strain>
    </source>
</reference>
<dbReference type="InterPro" id="IPR014116">
    <property type="entry name" value="Cyt_c_oxidase_cbb3_FixG"/>
</dbReference>
<keyword evidence="7" id="KW-1133">Transmembrane helix</keyword>
<feature type="transmembrane region" description="Helical" evidence="7">
    <location>
        <begin position="80"/>
        <end position="101"/>
    </location>
</feature>
<dbReference type="Gene3D" id="2.60.40.10">
    <property type="entry name" value="Immunoglobulins"/>
    <property type="match status" value="1"/>
</dbReference>
<dbReference type="Pfam" id="PF11614">
    <property type="entry name" value="FixG_C"/>
    <property type="match status" value="1"/>
</dbReference>
<dbReference type="InterPro" id="IPR017900">
    <property type="entry name" value="4Fe4S_Fe_S_CS"/>
</dbReference>
<dbReference type="NCBIfam" id="TIGR02745">
    <property type="entry name" value="ccoG_rdxA_fixG"/>
    <property type="match status" value="1"/>
</dbReference>
<dbReference type="AlphaFoldDB" id="A0A0P7E7F9"/>
<dbReference type="GO" id="GO:0046872">
    <property type="term" value="F:metal ion binding"/>
    <property type="evidence" value="ECO:0007669"/>
    <property type="project" value="UniProtKB-KW"/>
</dbReference>
<feature type="transmembrane region" description="Helical" evidence="7">
    <location>
        <begin position="36"/>
        <end position="53"/>
    </location>
</feature>
<dbReference type="PATRIC" id="fig|570156.3.peg.3104"/>
<dbReference type="STRING" id="570156.AOG27_10080"/>
<evidence type="ECO:0000256" key="1">
    <source>
        <dbReference type="ARBA" id="ARBA00022448"/>
    </source>
</evidence>
<dbReference type="PANTHER" id="PTHR30176:SF3">
    <property type="entry name" value="FERREDOXIN-TYPE PROTEIN NAPH"/>
    <property type="match status" value="1"/>
</dbReference>
<evidence type="ECO:0000313" key="10">
    <source>
        <dbReference type="Proteomes" id="UP000050378"/>
    </source>
</evidence>
<dbReference type="InterPro" id="IPR009051">
    <property type="entry name" value="Helical_ferredxn"/>
</dbReference>
<keyword evidence="7" id="KW-0812">Transmembrane</keyword>
<dbReference type="PANTHER" id="PTHR30176">
    <property type="entry name" value="FERREDOXIN-TYPE PROTEIN NAPH"/>
    <property type="match status" value="1"/>
</dbReference>
<keyword evidence="2" id="KW-0004">4Fe-4S</keyword>
<keyword evidence="7" id="KW-0472">Membrane</keyword>
<dbReference type="Gene3D" id="1.10.1060.10">
    <property type="entry name" value="Alpha-helical ferredoxin"/>
    <property type="match status" value="1"/>
</dbReference>
<comment type="caution">
    <text evidence="9">The sequence shown here is derived from an EMBL/GenBank/DDBJ whole genome shotgun (WGS) entry which is preliminary data.</text>
</comment>
<evidence type="ECO:0000259" key="8">
    <source>
        <dbReference type="PROSITE" id="PS51379"/>
    </source>
</evidence>
<dbReference type="InterPro" id="IPR051684">
    <property type="entry name" value="Electron_Trans/Redox"/>
</dbReference>
<keyword evidence="3" id="KW-0479">Metal-binding</keyword>
<keyword evidence="5" id="KW-0408">Iron</keyword>
<dbReference type="GO" id="GO:0005886">
    <property type="term" value="C:plasma membrane"/>
    <property type="evidence" value="ECO:0007669"/>
    <property type="project" value="TreeGrafter"/>
</dbReference>
<dbReference type="SUPFAM" id="SSF54862">
    <property type="entry name" value="4Fe-4S ferredoxins"/>
    <property type="match status" value="1"/>
</dbReference>